<feature type="compositionally biased region" description="Basic and acidic residues" evidence="1">
    <location>
        <begin position="105"/>
        <end position="117"/>
    </location>
</feature>
<name>A0A5K1JYW4_9APHY</name>
<feature type="compositionally biased region" description="Low complexity" evidence="1">
    <location>
        <begin position="140"/>
        <end position="159"/>
    </location>
</feature>
<evidence type="ECO:0000256" key="1">
    <source>
        <dbReference type="SAM" id="MobiDB-lite"/>
    </source>
</evidence>
<organism evidence="2">
    <name type="scientific">Ganoderma boninense</name>
    <dbReference type="NCBI Taxonomy" id="34458"/>
    <lineage>
        <taxon>Eukaryota</taxon>
        <taxon>Fungi</taxon>
        <taxon>Dikarya</taxon>
        <taxon>Basidiomycota</taxon>
        <taxon>Agaricomycotina</taxon>
        <taxon>Agaricomycetes</taxon>
        <taxon>Polyporales</taxon>
        <taxon>Polyporaceae</taxon>
        <taxon>Ganoderma</taxon>
    </lineage>
</organism>
<sequence>MRFRCLLYSASHGTLILRQVKWGEGWKRKDGTNTTWEHPREDLEELIKEWDEKQTAKRMAKAKASPAIEIGVEDWHMLHEDRTIELARGYEELKQLYLDDGPNSDDPRRPIDFDGQLKRLKPLSTAANTTLRHGSASSKTLSSRNTSAARASTSTLTSREASREKSGSNTPGSSSPAPGPSHRPMKPLPKRASRRFISSPAPDSEEEKERSAGSRTSPLPAASGVRKRKELQRKWAESMDGAASVTIVNDVTSQPTPNLVPDFQYLERHYV</sequence>
<dbReference type="AlphaFoldDB" id="A0A5K1JYW4"/>
<protein>
    <submittedName>
        <fullName evidence="2">PUM-HD domain-containing protein</fullName>
    </submittedName>
</protein>
<reference evidence="2" key="1">
    <citation type="submission" date="2019-10" db="EMBL/GenBank/DDBJ databases">
        <authorList>
            <person name="Nor Muhammad N."/>
        </authorList>
    </citation>
    <scope>NUCLEOTIDE SEQUENCE</scope>
</reference>
<feature type="compositionally biased region" description="Basic residues" evidence="1">
    <location>
        <begin position="183"/>
        <end position="194"/>
    </location>
</feature>
<evidence type="ECO:0000313" key="2">
    <source>
        <dbReference type="EMBL" id="VWO98287.1"/>
    </source>
</evidence>
<dbReference type="EMBL" id="LR726854">
    <property type="protein sequence ID" value="VWO98287.1"/>
    <property type="molecule type" value="Genomic_DNA"/>
</dbReference>
<gene>
    <name evidence="2" type="primary">G4N3K2</name>
</gene>
<feature type="compositionally biased region" description="Polar residues" evidence="1">
    <location>
        <begin position="125"/>
        <end position="139"/>
    </location>
</feature>
<accession>A0A5K1JYW4</accession>
<feature type="compositionally biased region" description="Low complexity" evidence="1">
    <location>
        <begin position="167"/>
        <end position="176"/>
    </location>
</feature>
<proteinExistence type="predicted"/>
<feature type="region of interest" description="Disordered" evidence="1">
    <location>
        <begin position="98"/>
        <end position="242"/>
    </location>
</feature>